<evidence type="ECO:0000256" key="1">
    <source>
        <dbReference type="SAM" id="MobiDB-lite"/>
    </source>
</evidence>
<dbReference type="InterPro" id="IPR009636">
    <property type="entry name" value="SCAF"/>
</dbReference>
<gene>
    <name evidence="2" type="ORF">AB0E65_00635</name>
</gene>
<accession>A0ABV2YAJ4</accession>
<evidence type="ECO:0000313" key="3">
    <source>
        <dbReference type="Proteomes" id="UP001550850"/>
    </source>
</evidence>
<sequence>MTDNQENQERPNDIEAMQAALNKANAEALKHREKRDTFRNVAVRLATEKALSQAGLSNPKVAKYLNMSELRVTEAGEIEGLTEQLDTLKEDLPELFGEAKKISGGADAADKREARPSKTSADVLAEQLFGN</sequence>
<dbReference type="RefSeq" id="WP_218028151.1">
    <property type="nucleotide sequence ID" value="NZ_JBEZUR010000001.1"/>
</dbReference>
<dbReference type="Proteomes" id="UP001550850">
    <property type="component" value="Unassembled WGS sequence"/>
</dbReference>
<proteinExistence type="predicted"/>
<comment type="caution">
    <text evidence="2">The sequence shown here is derived from an EMBL/GenBank/DDBJ whole genome shotgun (WGS) entry which is preliminary data.</text>
</comment>
<feature type="region of interest" description="Disordered" evidence="1">
    <location>
        <begin position="101"/>
        <end position="131"/>
    </location>
</feature>
<dbReference type="Pfam" id="PF06810">
    <property type="entry name" value="Phage_scaffold"/>
    <property type="match status" value="1"/>
</dbReference>
<keyword evidence="3" id="KW-1185">Reference proteome</keyword>
<evidence type="ECO:0000313" key="2">
    <source>
        <dbReference type="EMBL" id="MEU3552735.1"/>
    </source>
</evidence>
<organism evidence="2 3">
    <name type="scientific">Streptomyces fragilis</name>
    <dbReference type="NCBI Taxonomy" id="67301"/>
    <lineage>
        <taxon>Bacteria</taxon>
        <taxon>Bacillati</taxon>
        <taxon>Actinomycetota</taxon>
        <taxon>Actinomycetes</taxon>
        <taxon>Kitasatosporales</taxon>
        <taxon>Streptomycetaceae</taxon>
        <taxon>Streptomyces</taxon>
    </lineage>
</organism>
<dbReference type="EMBL" id="JBEZUR010000001">
    <property type="protein sequence ID" value="MEU3552735.1"/>
    <property type="molecule type" value="Genomic_DNA"/>
</dbReference>
<reference evidence="2 3" key="1">
    <citation type="submission" date="2024-06" db="EMBL/GenBank/DDBJ databases">
        <title>The Natural Products Discovery Center: Release of the First 8490 Sequenced Strains for Exploring Actinobacteria Biosynthetic Diversity.</title>
        <authorList>
            <person name="Kalkreuter E."/>
            <person name="Kautsar S.A."/>
            <person name="Yang D."/>
            <person name="Bader C.D."/>
            <person name="Teijaro C.N."/>
            <person name="Fluegel L."/>
            <person name="Davis C.M."/>
            <person name="Simpson J.R."/>
            <person name="Lauterbach L."/>
            <person name="Steele A.D."/>
            <person name="Gui C."/>
            <person name="Meng S."/>
            <person name="Li G."/>
            <person name="Viehrig K."/>
            <person name="Ye F."/>
            <person name="Su P."/>
            <person name="Kiefer A.F."/>
            <person name="Nichols A."/>
            <person name="Cepeda A.J."/>
            <person name="Yan W."/>
            <person name="Fan B."/>
            <person name="Jiang Y."/>
            <person name="Adhikari A."/>
            <person name="Zheng C.-J."/>
            <person name="Schuster L."/>
            <person name="Cowan T.M."/>
            <person name="Smanski M.J."/>
            <person name="Chevrette M.G."/>
            <person name="De Carvalho L.P.S."/>
            <person name="Shen B."/>
        </authorList>
    </citation>
    <scope>NUCLEOTIDE SEQUENCE [LARGE SCALE GENOMIC DNA]</scope>
    <source>
        <strain evidence="2 3">NPDC038104</strain>
    </source>
</reference>
<name>A0ABV2YAJ4_9ACTN</name>
<protein>
    <submittedName>
        <fullName evidence="2">Phage scaffolding protein</fullName>
    </submittedName>
</protein>